<feature type="transmembrane region" description="Helical" evidence="8">
    <location>
        <begin position="348"/>
        <end position="368"/>
    </location>
</feature>
<protein>
    <recommendedName>
        <fullName evidence="11">DUF2029 domain-containing protein</fullName>
    </recommendedName>
</protein>
<comment type="similarity">
    <text evidence="7">Belongs to the glycosyltransferase 87 family.</text>
</comment>
<evidence type="ECO:0000256" key="1">
    <source>
        <dbReference type="ARBA" id="ARBA00004651"/>
    </source>
</evidence>
<dbReference type="GO" id="GO:0005886">
    <property type="term" value="C:plasma membrane"/>
    <property type="evidence" value="ECO:0007669"/>
    <property type="project" value="UniProtKB-SubCell"/>
</dbReference>
<comment type="subcellular location">
    <subcellularLocation>
        <location evidence="1">Cell membrane</location>
        <topology evidence="1">Multi-pass membrane protein</topology>
    </subcellularLocation>
</comment>
<proteinExistence type="inferred from homology"/>
<feature type="transmembrane region" description="Helical" evidence="8">
    <location>
        <begin position="158"/>
        <end position="178"/>
    </location>
</feature>
<dbReference type="AlphaFoldDB" id="A0A5E6M7V0"/>
<keyword evidence="4 8" id="KW-0812">Transmembrane</keyword>
<dbReference type="RefSeq" id="WP_178086852.1">
    <property type="nucleotide sequence ID" value="NZ_CABFVA020000014.1"/>
</dbReference>
<dbReference type="GO" id="GO:0016758">
    <property type="term" value="F:hexosyltransferase activity"/>
    <property type="evidence" value="ECO:0007669"/>
    <property type="project" value="InterPro"/>
</dbReference>
<feature type="transmembrane region" description="Helical" evidence="8">
    <location>
        <begin position="16"/>
        <end position="34"/>
    </location>
</feature>
<keyword evidence="3" id="KW-0808">Transferase</keyword>
<evidence type="ECO:0000313" key="10">
    <source>
        <dbReference type="Proteomes" id="UP000334923"/>
    </source>
</evidence>
<dbReference type="Pfam" id="PF09594">
    <property type="entry name" value="GT87"/>
    <property type="match status" value="1"/>
</dbReference>
<keyword evidence="10" id="KW-1185">Reference proteome</keyword>
<sequence length="387" mass="42481">MKREAQAESPLSPTGVILWLGYLLLLSLVVAHAPEHAVTPTYARASQAWWQHRNLYDLQSVHGFLYLPQSAILYAPFALLPPVPREILWRAVNLALVASALARLACFLPRPSRSFVLLSLLTIPASLASARNGQTNLPLAGAMIHGFLEASNMRWNRATLWLLLGLVYKPIAIVPYLLAGVLYPRLRWSLLSGTILLLAMPWLFAPAAFARDQYQLFWQKFLLSGQPQEPSFSDLSGLLDALRISLAPAWLFACRALAALLTLLLAEIALRRDRAHAALTLVGLAAAYLMLFNPRTEANSYILLAPSTALFALWELSIGRRGSAAALMAVTLGFGSSSYGPIHGWTNLWFQPLLVLIYLGYLAFRCIYPLPAVDPGTARSASGRESG</sequence>
<evidence type="ECO:0008006" key="11">
    <source>
        <dbReference type="Google" id="ProtNLM"/>
    </source>
</evidence>
<dbReference type="EMBL" id="CABFVA020000014">
    <property type="protein sequence ID" value="VVM05012.1"/>
    <property type="molecule type" value="Genomic_DNA"/>
</dbReference>
<evidence type="ECO:0000256" key="6">
    <source>
        <dbReference type="ARBA" id="ARBA00023136"/>
    </source>
</evidence>
<keyword evidence="5 8" id="KW-1133">Transmembrane helix</keyword>
<evidence type="ECO:0000256" key="5">
    <source>
        <dbReference type="ARBA" id="ARBA00022989"/>
    </source>
</evidence>
<evidence type="ECO:0000256" key="3">
    <source>
        <dbReference type="ARBA" id="ARBA00022679"/>
    </source>
</evidence>
<gene>
    <name evidence="9" type="ORF">MAMT_00405</name>
</gene>
<organism evidence="9 10">
    <name type="scientific">Methylacidimicrobium tartarophylax</name>
    <dbReference type="NCBI Taxonomy" id="1041768"/>
    <lineage>
        <taxon>Bacteria</taxon>
        <taxon>Pseudomonadati</taxon>
        <taxon>Verrucomicrobiota</taxon>
        <taxon>Methylacidimicrobium</taxon>
    </lineage>
</organism>
<reference evidence="9 10" key="1">
    <citation type="submission" date="2019-09" db="EMBL/GenBank/DDBJ databases">
        <authorList>
            <person name="Cremers G."/>
        </authorList>
    </citation>
    <scope>NUCLEOTIDE SEQUENCE [LARGE SCALE GENOMIC DNA]</scope>
    <source>
        <strain evidence="9">4A</strain>
    </source>
</reference>
<dbReference type="InterPro" id="IPR018584">
    <property type="entry name" value="GT87"/>
</dbReference>
<dbReference type="Proteomes" id="UP000334923">
    <property type="component" value="Unassembled WGS sequence"/>
</dbReference>
<feature type="transmembrane region" description="Helical" evidence="8">
    <location>
        <begin position="298"/>
        <end position="317"/>
    </location>
</feature>
<feature type="transmembrane region" description="Helical" evidence="8">
    <location>
        <begin position="275"/>
        <end position="292"/>
    </location>
</feature>
<evidence type="ECO:0000256" key="2">
    <source>
        <dbReference type="ARBA" id="ARBA00022475"/>
    </source>
</evidence>
<evidence type="ECO:0000256" key="7">
    <source>
        <dbReference type="ARBA" id="ARBA00024033"/>
    </source>
</evidence>
<keyword evidence="6 8" id="KW-0472">Membrane</keyword>
<evidence type="ECO:0000256" key="4">
    <source>
        <dbReference type="ARBA" id="ARBA00022692"/>
    </source>
</evidence>
<evidence type="ECO:0000313" key="9">
    <source>
        <dbReference type="EMBL" id="VVM05012.1"/>
    </source>
</evidence>
<name>A0A5E6M7V0_9BACT</name>
<accession>A0A5E6M7V0</accession>
<feature type="transmembrane region" description="Helical" evidence="8">
    <location>
        <begin position="249"/>
        <end position="268"/>
    </location>
</feature>
<feature type="transmembrane region" description="Helical" evidence="8">
    <location>
        <begin position="190"/>
        <end position="209"/>
    </location>
</feature>
<evidence type="ECO:0000256" key="8">
    <source>
        <dbReference type="SAM" id="Phobius"/>
    </source>
</evidence>
<keyword evidence="2" id="KW-1003">Cell membrane</keyword>